<protein>
    <submittedName>
        <fullName evidence="1">Uncharacterized protein</fullName>
    </submittedName>
</protein>
<dbReference type="EMBL" id="JANPWB010000012">
    <property type="protein sequence ID" value="KAJ1120500.1"/>
    <property type="molecule type" value="Genomic_DNA"/>
</dbReference>
<reference evidence="1" key="1">
    <citation type="journal article" date="2022" name="bioRxiv">
        <title>Sequencing and chromosome-scale assembly of the giantPleurodeles waltlgenome.</title>
        <authorList>
            <person name="Brown T."/>
            <person name="Elewa A."/>
            <person name="Iarovenko S."/>
            <person name="Subramanian E."/>
            <person name="Araus A.J."/>
            <person name="Petzold A."/>
            <person name="Susuki M."/>
            <person name="Suzuki K.-i.T."/>
            <person name="Hayashi T."/>
            <person name="Toyoda A."/>
            <person name="Oliveira C."/>
            <person name="Osipova E."/>
            <person name="Leigh N.D."/>
            <person name="Simon A."/>
            <person name="Yun M.H."/>
        </authorList>
    </citation>
    <scope>NUCLEOTIDE SEQUENCE</scope>
    <source>
        <strain evidence="1">20211129_DDA</strain>
        <tissue evidence="1">Liver</tissue>
    </source>
</reference>
<evidence type="ECO:0000313" key="2">
    <source>
        <dbReference type="Proteomes" id="UP001066276"/>
    </source>
</evidence>
<name>A0AAV7P5Q0_PLEWA</name>
<dbReference type="AlphaFoldDB" id="A0AAV7P5Q0"/>
<comment type="caution">
    <text evidence="1">The sequence shown here is derived from an EMBL/GenBank/DDBJ whole genome shotgun (WGS) entry which is preliminary data.</text>
</comment>
<organism evidence="1 2">
    <name type="scientific">Pleurodeles waltl</name>
    <name type="common">Iberian ribbed newt</name>
    <dbReference type="NCBI Taxonomy" id="8319"/>
    <lineage>
        <taxon>Eukaryota</taxon>
        <taxon>Metazoa</taxon>
        <taxon>Chordata</taxon>
        <taxon>Craniata</taxon>
        <taxon>Vertebrata</taxon>
        <taxon>Euteleostomi</taxon>
        <taxon>Amphibia</taxon>
        <taxon>Batrachia</taxon>
        <taxon>Caudata</taxon>
        <taxon>Salamandroidea</taxon>
        <taxon>Salamandridae</taxon>
        <taxon>Pleurodelinae</taxon>
        <taxon>Pleurodeles</taxon>
    </lineage>
</organism>
<proteinExistence type="predicted"/>
<gene>
    <name evidence="1" type="ORF">NDU88_008665</name>
</gene>
<accession>A0AAV7P5Q0</accession>
<keyword evidence="2" id="KW-1185">Reference proteome</keyword>
<evidence type="ECO:0000313" key="1">
    <source>
        <dbReference type="EMBL" id="KAJ1120500.1"/>
    </source>
</evidence>
<dbReference type="Proteomes" id="UP001066276">
    <property type="component" value="Chromosome 8"/>
</dbReference>
<sequence>MTSAATAQKFSGIPLGTQNGAYRRAAVCMYELSWVRLGEYQCAYMSTARSLRELNCSTCKSSAGPLCELCCVPAVEHQCAYMSTARSLQELSCCTCKSSAGAAAGVQLDACRRAAVCLHELRWDIYVSSAVFLL</sequence>